<proteinExistence type="inferred from homology"/>
<name>A0A168LKI2_9CLOT</name>
<comment type="caution">
    <text evidence="7">The sequence shown here is derived from an EMBL/GenBank/DDBJ whole genome shotgun (WGS) entry which is preliminary data.</text>
</comment>
<dbReference type="PANTHER" id="PTHR43095">
    <property type="entry name" value="SUGAR KINASE"/>
    <property type="match status" value="1"/>
</dbReference>
<dbReference type="AlphaFoldDB" id="A0A168LKI2"/>
<sequence>MPCLVGIDVGTTNCKAVAYDIDGSIKAIAKHKTITYYLEDNWTEFDPGQLWEAIQTILKDLSNQLKGESIDGIAIASMGAAGVLLDENDNWIHRSITWFDTRTKQIADWWRKTLGDEKVYSITGFVPNPMAGITKIQWIKNKMPEKFNKVKHWLSMQDYIAYRLTGKAGVDYSIACRTMAMDLKNKCWSKEILNHANIPVDICSNLKRSGELVGRVSNKSSLLTGIKEGTPVYAGGMDYVCGAFASGLCESGEVLSAVGTSEQILMVTDEPANDIKNIKTNFTCVNYVVNDKYYIGGQVISSGVILDWFCNEIAKKNVSELISEAEKSPIGAHGVMMLPHFRGKYVPGADPLSKGAFLGLTTSHTRGDVVRAILEGLCYESTLIIENLQEVTNKEISCVHVVGGAVNSPFWMQLKADILGKTIICLDVPEEVTLGAAMIAGIGSGVYSSPSDAIQKTRKNETIYKPDAECHEKYHMIMDEIYKHIYPALKETNYRINRISEILNKKYLMKDD</sequence>
<dbReference type="EMBL" id="LITT01000062">
    <property type="protein sequence ID" value="OAA83355.1"/>
    <property type="molecule type" value="Genomic_DNA"/>
</dbReference>
<evidence type="ECO:0000259" key="6">
    <source>
        <dbReference type="Pfam" id="PF02782"/>
    </source>
</evidence>
<dbReference type="Proteomes" id="UP000077407">
    <property type="component" value="Unassembled WGS sequence"/>
</dbReference>
<dbReference type="PIRSF" id="PIRSF000538">
    <property type="entry name" value="GlpK"/>
    <property type="match status" value="1"/>
</dbReference>
<dbReference type="InterPro" id="IPR043129">
    <property type="entry name" value="ATPase_NBD"/>
</dbReference>
<evidence type="ECO:0000256" key="2">
    <source>
        <dbReference type="ARBA" id="ARBA00022679"/>
    </source>
</evidence>
<reference evidence="7 8" key="1">
    <citation type="journal article" date="2015" name="Biotechnol. Bioeng.">
        <title>Genome sequence and phenotypic characterization of Caulobacter segnis.</title>
        <authorList>
            <person name="Patel S."/>
            <person name="Fletcher B."/>
            <person name="Scott D.C."/>
            <person name="Ely B."/>
        </authorList>
    </citation>
    <scope>NUCLEOTIDE SEQUENCE [LARGE SCALE GENOMIC DNA]</scope>
    <source>
        <strain evidence="7 8">ERI-2</strain>
    </source>
</reference>
<dbReference type="InterPro" id="IPR018484">
    <property type="entry name" value="FGGY_N"/>
</dbReference>
<dbReference type="Pfam" id="PF00370">
    <property type="entry name" value="FGGY_N"/>
    <property type="match status" value="1"/>
</dbReference>
<dbReference type="InterPro" id="IPR000577">
    <property type="entry name" value="Carb_kinase_FGGY"/>
</dbReference>
<gene>
    <name evidence="7" type="primary">xylB_4</name>
    <name evidence="7" type="ORF">WY13_03683</name>
</gene>
<dbReference type="Pfam" id="PF02782">
    <property type="entry name" value="FGGY_C"/>
    <property type="match status" value="1"/>
</dbReference>
<organism evidence="7 8">
    <name type="scientific">Clostridium ljungdahlii</name>
    <dbReference type="NCBI Taxonomy" id="1538"/>
    <lineage>
        <taxon>Bacteria</taxon>
        <taxon>Bacillati</taxon>
        <taxon>Bacillota</taxon>
        <taxon>Clostridia</taxon>
        <taxon>Eubacteriales</taxon>
        <taxon>Clostridiaceae</taxon>
        <taxon>Clostridium</taxon>
    </lineage>
</organism>
<dbReference type="InterPro" id="IPR018483">
    <property type="entry name" value="Carb_kinase_FGGY_CS"/>
</dbReference>
<dbReference type="OrthoDB" id="9805576at2"/>
<dbReference type="EC" id="2.7.1.17" evidence="7"/>
<dbReference type="InterPro" id="IPR050406">
    <property type="entry name" value="FGGY_Carb_Kinase"/>
</dbReference>
<comment type="similarity">
    <text evidence="1 4">Belongs to the FGGY kinase family.</text>
</comment>
<dbReference type="SUPFAM" id="SSF53067">
    <property type="entry name" value="Actin-like ATPase domain"/>
    <property type="match status" value="2"/>
</dbReference>
<keyword evidence="3 4" id="KW-0418">Kinase</keyword>
<evidence type="ECO:0000256" key="4">
    <source>
        <dbReference type="RuleBase" id="RU003733"/>
    </source>
</evidence>
<dbReference type="GO" id="GO:0004856">
    <property type="term" value="F:D-xylulokinase activity"/>
    <property type="evidence" value="ECO:0007669"/>
    <property type="project" value="UniProtKB-EC"/>
</dbReference>
<dbReference type="InterPro" id="IPR018485">
    <property type="entry name" value="FGGY_C"/>
</dbReference>
<dbReference type="Gene3D" id="3.30.420.40">
    <property type="match status" value="2"/>
</dbReference>
<evidence type="ECO:0000259" key="5">
    <source>
        <dbReference type="Pfam" id="PF00370"/>
    </source>
</evidence>
<evidence type="ECO:0000313" key="7">
    <source>
        <dbReference type="EMBL" id="OAA83355.1"/>
    </source>
</evidence>
<dbReference type="RefSeq" id="WP_063556931.1">
    <property type="nucleotide sequence ID" value="NZ_LITT01000062.1"/>
</dbReference>
<dbReference type="CDD" id="cd07773">
    <property type="entry name" value="ASKHA_NBD_FGGY_FK"/>
    <property type="match status" value="1"/>
</dbReference>
<dbReference type="PATRIC" id="fig|1538.10.peg.3761"/>
<keyword evidence="2 4" id="KW-0808">Transferase</keyword>
<feature type="domain" description="Carbohydrate kinase FGGY N-terminal" evidence="5">
    <location>
        <begin position="4"/>
        <end position="244"/>
    </location>
</feature>
<dbReference type="PROSITE" id="PS00445">
    <property type="entry name" value="FGGY_KINASES_2"/>
    <property type="match status" value="1"/>
</dbReference>
<protein>
    <submittedName>
        <fullName evidence="7">Xylulose kinase</fullName>
        <ecNumber evidence="7">2.7.1.17</ecNumber>
    </submittedName>
</protein>
<evidence type="ECO:0000256" key="1">
    <source>
        <dbReference type="ARBA" id="ARBA00009156"/>
    </source>
</evidence>
<evidence type="ECO:0000256" key="3">
    <source>
        <dbReference type="ARBA" id="ARBA00022777"/>
    </source>
</evidence>
<evidence type="ECO:0000313" key="8">
    <source>
        <dbReference type="Proteomes" id="UP000077407"/>
    </source>
</evidence>
<accession>A0A168LKI2</accession>
<feature type="domain" description="Carbohydrate kinase FGGY C-terminal" evidence="6">
    <location>
        <begin position="257"/>
        <end position="442"/>
    </location>
</feature>